<feature type="domain" description="Chorismate-utilising enzyme C-terminal" evidence="1">
    <location>
        <begin position="158"/>
        <end position="414"/>
    </location>
</feature>
<comment type="caution">
    <text evidence="3">The sequence shown here is derived from an EMBL/GenBank/DDBJ whole genome shotgun (WGS) entry which is preliminary data.</text>
</comment>
<dbReference type="InterPro" id="IPR006805">
    <property type="entry name" value="Anth_synth_I_N"/>
</dbReference>
<evidence type="ECO:0000313" key="4">
    <source>
        <dbReference type="Proteomes" id="UP000597338"/>
    </source>
</evidence>
<dbReference type="Pfam" id="PF04715">
    <property type="entry name" value="Anth_synt_I_N"/>
    <property type="match status" value="1"/>
</dbReference>
<proteinExistence type="predicted"/>
<dbReference type="InterPro" id="IPR015890">
    <property type="entry name" value="Chorismate_C"/>
</dbReference>
<dbReference type="Gene3D" id="3.60.120.10">
    <property type="entry name" value="Anthranilate synthase"/>
    <property type="match status" value="1"/>
</dbReference>
<dbReference type="PANTHER" id="PTHR11236:SF18">
    <property type="entry name" value="AMINODEOXYCHORISMATE SYNTHASE"/>
    <property type="match status" value="1"/>
</dbReference>
<evidence type="ECO:0000259" key="1">
    <source>
        <dbReference type="Pfam" id="PF00425"/>
    </source>
</evidence>
<name>A0ABQ1MX25_9SPHI</name>
<evidence type="ECO:0000313" key="3">
    <source>
        <dbReference type="EMBL" id="GGC48681.1"/>
    </source>
</evidence>
<protein>
    <submittedName>
        <fullName evidence="3">Para-aminobenzoate synthase</fullName>
    </submittedName>
</protein>
<feature type="domain" description="Anthranilate synthase component I N-terminal" evidence="2">
    <location>
        <begin position="80"/>
        <end position="122"/>
    </location>
</feature>
<dbReference type="EMBL" id="BMIK01000030">
    <property type="protein sequence ID" value="GGC48681.1"/>
    <property type="molecule type" value="Genomic_DNA"/>
</dbReference>
<organism evidence="3 4">
    <name type="scientific">Parapedobacter defluvii</name>
    <dbReference type="NCBI Taxonomy" id="2045106"/>
    <lineage>
        <taxon>Bacteria</taxon>
        <taxon>Pseudomonadati</taxon>
        <taxon>Bacteroidota</taxon>
        <taxon>Sphingobacteriia</taxon>
        <taxon>Sphingobacteriales</taxon>
        <taxon>Sphingobacteriaceae</taxon>
        <taxon>Parapedobacter</taxon>
    </lineage>
</organism>
<dbReference type="InterPro" id="IPR019999">
    <property type="entry name" value="Anth_synth_I-like"/>
</dbReference>
<dbReference type="PRINTS" id="PR00095">
    <property type="entry name" value="ANTSNTHASEI"/>
</dbReference>
<gene>
    <name evidence="3" type="primary">pabB</name>
    <name evidence="3" type="ORF">GCM10011386_46140</name>
</gene>
<dbReference type="SUPFAM" id="SSF56322">
    <property type="entry name" value="ADC synthase"/>
    <property type="match status" value="1"/>
</dbReference>
<dbReference type="InterPro" id="IPR005801">
    <property type="entry name" value="ADC_synthase"/>
</dbReference>
<reference evidence="4" key="1">
    <citation type="journal article" date="2019" name="Int. J. Syst. Evol. Microbiol.">
        <title>The Global Catalogue of Microorganisms (GCM) 10K type strain sequencing project: providing services to taxonomists for standard genome sequencing and annotation.</title>
        <authorList>
            <consortium name="The Broad Institute Genomics Platform"/>
            <consortium name="The Broad Institute Genome Sequencing Center for Infectious Disease"/>
            <person name="Wu L."/>
            <person name="Ma J."/>
        </authorList>
    </citation>
    <scope>NUCLEOTIDE SEQUENCE [LARGE SCALE GENOMIC DNA]</scope>
    <source>
        <strain evidence="4">CGMCC 1.15342</strain>
    </source>
</reference>
<dbReference type="RefSeq" id="WP_188753843.1">
    <property type="nucleotide sequence ID" value="NZ_BMIK01000030.1"/>
</dbReference>
<sequence length="428" mass="47943">MVSLACHLNDSETFTQKALQWAMQFNSVCYLDSNGYRDNYGNIDVFIAVGTAASFLSDGSNTFTKLQQFIDNHPDAWIPGFLGYDLKNEIENLHSQHPNYTEFPDAYFFVPEYTLLIGQYNAEIKGSDPKAIITQIEATEIKDEPLGFKGQLKKRMNRSTYFSAFAELQRHIRKGDIYEVNLCQEFFAEQISLNPLEAYRKLNEVSPTPFSCFFKFGQKYILSASPERFLSKNGRTLLSQPIKGTAPRGKTAGEDDQLKNALATSPKEISENIMIVDLVRNDLTRSAEPGTVKASDLLQIHSFRQVHQLISTITCQIREGISPADTIRNTFPAGSMTGAPKISAMKLIDRYENSRRGVYSGALGYFSPQGNYDFSVVIRTLIYNADNGYLSFHTGGAITDNADPEKEYNECLLKGKALFEVLKSMATG</sequence>
<dbReference type="PANTHER" id="PTHR11236">
    <property type="entry name" value="AMINOBENZOATE/ANTHRANILATE SYNTHASE"/>
    <property type="match status" value="1"/>
</dbReference>
<dbReference type="Proteomes" id="UP000597338">
    <property type="component" value="Unassembled WGS sequence"/>
</dbReference>
<keyword evidence="4" id="KW-1185">Reference proteome</keyword>
<accession>A0ABQ1MX25</accession>
<evidence type="ECO:0000259" key="2">
    <source>
        <dbReference type="Pfam" id="PF04715"/>
    </source>
</evidence>
<dbReference type="Pfam" id="PF00425">
    <property type="entry name" value="Chorismate_bind"/>
    <property type="match status" value="1"/>
</dbReference>